<keyword evidence="6" id="KW-0732">Signal</keyword>
<protein>
    <submittedName>
        <fullName evidence="9">Putative domain, di-copper centre</fullName>
    </submittedName>
</protein>
<reference evidence="9 10" key="1">
    <citation type="journal article" date="2016" name="Genome Biol. Evol.">
        <title>Divergent and convergent evolution of fungal pathogenicity.</title>
        <authorList>
            <person name="Shang Y."/>
            <person name="Xiao G."/>
            <person name="Zheng P."/>
            <person name="Cen K."/>
            <person name="Zhan S."/>
            <person name="Wang C."/>
        </authorList>
    </citation>
    <scope>NUCLEOTIDE SEQUENCE [LARGE SCALE GENOMIC DNA]</scope>
    <source>
        <strain evidence="9 10">RCEF 264</strain>
    </source>
</reference>
<name>A0A162KDQ5_9HYPO</name>
<keyword evidence="2" id="KW-0479">Metal-binding</keyword>
<dbReference type="Pfam" id="PF18132">
    <property type="entry name" value="Tyrosinase_C"/>
    <property type="match status" value="1"/>
</dbReference>
<evidence type="ECO:0000259" key="7">
    <source>
        <dbReference type="PROSITE" id="PS00497"/>
    </source>
</evidence>
<keyword evidence="3" id="KW-0560">Oxidoreductase</keyword>
<evidence type="ECO:0000313" key="10">
    <source>
        <dbReference type="Proteomes" id="UP000076874"/>
    </source>
</evidence>
<dbReference type="Proteomes" id="UP000076874">
    <property type="component" value="Unassembled WGS sequence"/>
</dbReference>
<evidence type="ECO:0000256" key="3">
    <source>
        <dbReference type="ARBA" id="ARBA00023002"/>
    </source>
</evidence>
<dbReference type="STRING" id="1081102.A0A162KDQ5"/>
<dbReference type="PANTHER" id="PTHR11474:SF32">
    <property type="entry name" value="TYROSINASE"/>
    <property type="match status" value="1"/>
</dbReference>
<dbReference type="GO" id="GO:0004497">
    <property type="term" value="F:monooxygenase activity"/>
    <property type="evidence" value="ECO:0007669"/>
    <property type="project" value="UniProtKB-KW"/>
</dbReference>
<feature type="region of interest" description="Disordered" evidence="5">
    <location>
        <begin position="477"/>
        <end position="517"/>
    </location>
</feature>
<dbReference type="Gene3D" id="2.60.310.20">
    <property type="match status" value="1"/>
</dbReference>
<feature type="compositionally biased region" description="Polar residues" evidence="5">
    <location>
        <begin position="487"/>
        <end position="498"/>
    </location>
</feature>
<dbReference type="PANTHER" id="PTHR11474">
    <property type="entry name" value="TYROSINASE FAMILY MEMBER"/>
    <property type="match status" value="1"/>
</dbReference>
<dbReference type="OrthoDB" id="6132182at2759"/>
<evidence type="ECO:0000256" key="1">
    <source>
        <dbReference type="ARBA" id="ARBA00001973"/>
    </source>
</evidence>
<evidence type="ECO:0000256" key="6">
    <source>
        <dbReference type="SAM" id="SignalP"/>
    </source>
</evidence>
<feature type="domain" description="Tyrosinase copper-binding" evidence="8">
    <location>
        <begin position="356"/>
        <end position="367"/>
    </location>
</feature>
<dbReference type="Pfam" id="PF00264">
    <property type="entry name" value="Tyrosinase"/>
    <property type="match status" value="1"/>
</dbReference>
<organism evidence="9 10">
    <name type="scientific">Niveomyces insectorum RCEF 264</name>
    <dbReference type="NCBI Taxonomy" id="1081102"/>
    <lineage>
        <taxon>Eukaryota</taxon>
        <taxon>Fungi</taxon>
        <taxon>Dikarya</taxon>
        <taxon>Ascomycota</taxon>
        <taxon>Pezizomycotina</taxon>
        <taxon>Sordariomycetes</taxon>
        <taxon>Hypocreomycetidae</taxon>
        <taxon>Hypocreales</taxon>
        <taxon>Cordycipitaceae</taxon>
        <taxon>Niveomyces</taxon>
    </lineage>
</organism>
<dbReference type="InterPro" id="IPR008922">
    <property type="entry name" value="Di-copper_centre_dom_sf"/>
</dbReference>
<feature type="chain" id="PRO_5007836498" evidence="6">
    <location>
        <begin position="32"/>
        <end position="677"/>
    </location>
</feature>
<dbReference type="PRINTS" id="PR00092">
    <property type="entry name" value="TYROSINASE"/>
</dbReference>
<dbReference type="InterPro" id="IPR002227">
    <property type="entry name" value="Tyrosinase_Cu-bd"/>
</dbReference>
<evidence type="ECO:0000313" key="9">
    <source>
        <dbReference type="EMBL" id="OAA61176.1"/>
    </source>
</evidence>
<accession>A0A162KDQ5</accession>
<comment type="caution">
    <text evidence="9">The sequence shown here is derived from an EMBL/GenBank/DDBJ whole genome shotgun (WGS) entry which is preliminary data.</text>
</comment>
<feature type="compositionally biased region" description="Low complexity" evidence="5">
    <location>
        <begin position="477"/>
        <end position="486"/>
    </location>
</feature>
<keyword evidence="10" id="KW-1185">Reference proteome</keyword>
<dbReference type="SUPFAM" id="SSF48056">
    <property type="entry name" value="Di-copper centre-containing domain"/>
    <property type="match status" value="1"/>
</dbReference>
<dbReference type="GO" id="GO:0046872">
    <property type="term" value="F:metal ion binding"/>
    <property type="evidence" value="ECO:0007669"/>
    <property type="project" value="UniProtKB-KW"/>
</dbReference>
<dbReference type="AlphaFoldDB" id="A0A162KDQ5"/>
<evidence type="ECO:0000256" key="4">
    <source>
        <dbReference type="ARBA" id="ARBA00023033"/>
    </source>
</evidence>
<comment type="cofactor">
    <cofactor evidence="1">
        <name>Cu(2+)</name>
        <dbReference type="ChEBI" id="CHEBI:29036"/>
    </cofactor>
</comment>
<evidence type="ECO:0000256" key="2">
    <source>
        <dbReference type="ARBA" id="ARBA00022723"/>
    </source>
</evidence>
<sequence>MNLSRSRLASTAKAWLNLVAVVVFLVPLCWSIGAAADGPYDYGFDVDRHLADRRGLQSGPAAAPAPFVVHGAPGGLHTTIAARPEIRQLETNPDLWTLYLLGLSMMQYTDQSQLLSYYQIAGIHGVPWVEWNGVAATPGNENTGYCTHVSELFLTWHRAYLALYEQVLYSLIQYIASLYPDETTRRRYQTAAAAFRIPYMDWAARPPAGESVLPGSVGGSPFVDVSGPNGVQRIANPLYSYLFKPLNSTMFIEPPYDLWLTTVRAPTAPDASAGSNNTLVSLVLDRNRPSIQQRLYNLFANYHNYSTFGNEAWIPAVSSSSSPDNAFDSLESLHDTIHTLVGLQGHMTWIPFSAFDPVFFLHHCMVDRIFALWQILNPASWVQPTAAALNSFTTSIGQMQDAQTPLTPFFRDSNGTFWTSDAVRDMGVFGYTYDDMTDFPLSSLTVANATTQAQVKALINELYGAFSPASSGVVASRESSSSKNAAGQPSTETSSSVRASPPTPEGLGVDPQKRPPRSVVVHEPSYWEWVVNIHAEKQALGGSFFVHLFLGAPPTDTSTWAYAANLVGTMSVFASPAGAPAGMVPRSNGHTAGTVPLTSALAQKMAEGELADLSPSVVEPYLRTQLHYGLITTNGTVMVPAETAGLGITVGSAAVQMPSSTEELPRWGDVEASFSLI</sequence>
<gene>
    <name evidence="9" type="ORF">SPI_05200</name>
</gene>
<feature type="domain" description="Tyrosinase copper-binding" evidence="7">
    <location>
        <begin position="148"/>
        <end position="165"/>
    </location>
</feature>
<evidence type="ECO:0000259" key="8">
    <source>
        <dbReference type="PROSITE" id="PS00498"/>
    </source>
</evidence>
<evidence type="ECO:0000256" key="5">
    <source>
        <dbReference type="SAM" id="MobiDB-lite"/>
    </source>
</evidence>
<dbReference type="Gene3D" id="1.10.1280.10">
    <property type="entry name" value="Di-copper center containing domain from catechol oxidase"/>
    <property type="match status" value="1"/>
</dbReference>
<feature type="signal peptide" evidence="6">
    <location>
        <begin position="1"/>
        <end position="31"/>
    </location>
</feature>
<dbReference type="EMBL" id="AZHD01000008">
    <property type="protein sequence ID" value="OAA61176.1"/>
    <property type="molecule type" value="Genomic_DNA"/>
</dbReference>
<dbReference type="PROSITE" id="PS00498">
    <property type="entry name" value="TYROSINASE_2"/>
    <property type="match status" value="1"/>
</dbReference>
<proteinExistence type="predicted"/>
<dbReference type="PROSITE" id="PS00497">
    <property type="entry name" value="TYROSINASE_1"/>
    <property type="match status" value="1"/>
</dbReference>
<keyword evidence="4" id="KW-0503">Monooxygenase</keyword>
<dbReference type="InterPro" id="IPR050316">
    <property type="entry name" value="Tyrosinase/Hemocyanin"/>
</dbReference>
<dbReference type="InterPro" id="IPR041640">
    <property type="entry name" value="Tyrosinase_C"/>
</dbReference>